<dbReference type="GO" id="GO:0004540">
    <property type="term" value="F:RNA nuclease activity"/>
    <property type="evidence" value="ECO:0007669"/>
    <property type="project" value="InterPro"/>
</dbReference>
<comment type="cofactor">
    <cofactor evidence="1 8">
        <name>Mg(2+)</name>
        <dbReference type="ChEBI" id="CHEBI:18420"/>
    </cofactor>
</comment>
<dbReference type="Gene3D" id="3.40.50.1010">
    <property type="entry name" value="5'-nuclease"/>
    <property type="match status" value="1"/>
</dbReference>
<keyword evidence="3 8" id="KW-0540">Nuclease</keyword>
<gene>
    <name evidence="8" type="primary">vapC</name>
    <name evidence="10" type="ORF">A6770_33485</name>
</gene>
<dbReference type="CDD" id="cd18746">
    <property type="entry name" value="PIN_VapC4-5_FitB-like"/>
    <property type="match status" value="1"/>
</dbReference>
<feature type="binding site" evidence="8">
    <location>
        <position position="6"/>
    </location>
    <ligand>
        <name>Mg(2+)</name>
        <dbReference type="ChEBI" id="CHEBI:18420"/>
    </ligand>
</feature>
<dbReference type="InterPro" id="IPR029060">
    <property type="entry name" value="PIN-like_dom_sf"/>
</dbReference>
<keyword evidence="2 8" id="KW-1277">Toxin-antitoxin system</keyword>
<evidence type="ECO:0000256" key="5">
    <source>
        <dbReference type="ARBA" id="ARBA00022801"/>
    </source>
</evidence>
<reference evidence="10" key="1">
    <citation type="submission" date="2016-04" db="EMBL/GenBank/DDBJ databases">
        <authorList>
            <person name="Tabuchi Yagui T.R."/>
        </authorList>
    </citation>
    <scope>NUCLEOTIDE SEQUENCE [LARGE SCALE GENOMIC DNA]</scope>
    <source>
        <strain evidence="10">NIES-26</strain>
    </source>
</reference>
<dbReference type="GO" id="GO:0016787">
    <property type="term" value="F:hydrolase activity"/>
    <property type="evidence" value="ECO:0007669"/>
    <property type="project" value="UniProtKB-KW"/>
</dbReference>
<evidence type="ECO:0000256" key="3">
    <source>
        <dbReference type="ARBA" id="ARBA00022722"/>
    </source>
</evidence>
<evidence type="ECO:0000259" key="9">
    <source>
        <dbReference type="Pfam" id="PF01850"/>
    </source>
</evidence>
<keyword evidence="4 8" id="KW-0479">Metal-binding</keyword>
<dbReference type="InterPro" id="IPR002716">
    <property type="entry name" value="PIN_dom"/>
</dbReference>
<evidence type="ECO:0000313" key="11">
    <source>
        <dbReference type="Proteomes" id="UP000252107"/>
    </source>
</evidence>
<dbReference type="GO" id="GO:0090729">
    <property type="term" value="F:toxin activity"/>
    <property type="evidence" value="ECO:0007669"/>
    <property type="project" value="UniProtKB-KW"/>
</dbReference>
<proteinExistence type="inferred from homology"/>
<comment type="function">
    <text evidence="8">Toxic component of a toxin-antitoxin (TA) system. An RNase.</text>
</comment>
<dbReference type="SUPFAM" id="SSF88723">
    <property type="entry name" value="PIN domain-like"/>
    <property type="match status" value="1"/>
</dbReference>
<protein>
    <recommendedName>
        <fullName evidence="8">Ribonuclease VapC</fullName>
        <shortName evidence="8">RNase VapC</shortName>
        <ecNumber evidence="8">3.1.-.-</ecNumber>
    </recommendedName>
    <alternativeName>
        <fullName evidence="8">Toxin VapC</fullName>
    </alternativeName>
</protein>
<evidence type="ECO:0000256" key="2">
    <source>
        <dbReference type="ARBA" id="ARBA00022649"/>
    </source>
</evidence>
<dbReference type="AlphaFoldDB" id="A0A367Q4C1"/>
<feature type="domain" description="PIN" evidence="9">
    <location>
        <begin position="3"/>
        <end position="128"/>
    </location>
</feature>
<dbReference type="HAMAP" id="MF_00265">
    <property type="entry name" value="VapC_Nob1"/>
    <property type="match status" value="1"/>
</dbReference>
<evidence type="ECO:0000256" key="1">
    <source>
        <dbReference type="ARBA" id="ARBA00001946"/>
    </source>
</evidence>
<keyword evidence="8" id="KW-0800">Toxin</keyword>
<sequence length="140" mass="15686">MTYLLDTCLISELVVKQPNQQVVDWLDAQEPETLYLSVITIGEIAKGISKLTASKRKESLLTWLNETLPNRFEHRILGIDISTMVLWGNLVGQLELSGRPLPVMDSLIAAIALQHSLTLVTRNENDFAGTRVVIFNPWSV</sequence>
<dbReference type="Proteomes" id="UP000252107">
    <property type="component" value="Unassembled WGS sequence"/>
</dbReference>
<evidence type="ECO:0000313" key="10">
    <source>
        <dbReference type="EMBL" id="RCJ17972.1"/>
    </source>
</evidence>
<dbReference type="PANTHER" id="PTHR33653">
    <property type="entry name" value="RIBONUCLEASE VAPC2"/>
    <property type="match status" value="1"/>
</dbReference>
<evidence type="ECO:0000256" key="6">
    <source>
        <dbReference type="ARBA" id="ARBA00022842"/>
    </source>
</evidence>
<evidence type="ECO:0000256" key="8">
    <source>
        <dbReference type="HAMAP-Rule" id="MF_00265"/>
    </source>
</evidence>
<organism evidence="10 11">
    <name type="scientific">Nostoc minutum NIES-26</name>
    <dbReference type="NCBI Taxonomy" id="1844469"/>
    <lineage>
        <taxon>Bacteria</taxon>
        <taxon>Bacillati</taxon>
        <taxon>Cyanobacteriota</taxon>
        <taxon>Cyanophyceae</taxon>
        <taxon>Nostocales</taxon>
        <taxon>Nostocaceae</taxon>
        <taxon>Nostoc</taxon>
    </lineage>
</organism>
<comment type="caution">
    <text evidence="10">The sequence shown here is derived from an EMBL/GenBank/DDBJ whole genome shotgun (WGS) entry which is preliminary data.</text>
</comment>
<accession>A0A367Q4C1</accession>
<comment type="similarity">
    <text evidence="7 8">Belongs to the PINc/VapC protein family.</text>
</comment>
<dbReference type="EC" id="3.1.-.-" evidence="8"/>
<dbReference type="EMBL" id="LXQD01000352">
    <property type="protein sequence ID" value="RCJ17972.1"/>
    <property type="molecule type" value="Genomic_DNA"/>
</dbReference>
<keyword evidence="11" id="KW-1185">Reference proteome</keyword>
<dbReference type="InterPro" id="IPR050556">
    <property type="entry name" value="Type_II_TA_system_RNase"/>
</dbReference>
<dbReference type="GO" id="GO:0000287">
    <property type="term" value="F:magnesium ion binding"/>
    <property type="evidence" value="ECO:0007669"/>
    <property type="project" value="UniProtKB-UniRule"/>
</dbReference>
<evidence type="ECO:0000256" key="7">
    <source>
        <dbReference type="ARBA" id="ARBA00038093"/>
    </source>
</evidence>
<dbReference type="PANTHER" id="PTHR33653:SF1">
    <property type="entry name" value="RIBONUCLEASE VAPC2"/>
    <property type="match status" value="1"/>
</dbReference>
<keyword evidence="6 8" id="KW-0460">Magnesium</keyword>
<name>A0A367Q4C1_9NOSO</name>
<dbReference type="Pfam" id="PF01850">
    <property type="entry name" value="PIN"/>
    <property type="match status" value="1"/>
</dbReference>
<dbReference type="InterPro" id="IPR022907">
    <property type="entry name" value="VapC_family"/>
</dbReference>
<evidence type="ECO:0000256" key="4">
    <source>
        <dbReference type="ARBA" id="ARBA00022723"/>
    </source>
</evidence>
<feature type="binding site" evidence="8">
    <location>
        <position position="105"/>
    </location>
    <ligand>
        <name>Mg(2+)</name>
        <dbReference type="ChEBI" id="CHEBI:18420"/>
    </ligand>
</feature>
<keyword evidence="5 8" id="KW-0378">Hydrolase</keyword>